<reference evidence="2" key="2">
    <citation type="submission" date="2022-01" db="EMBL/GenBank/DDBJ databases">
        <title>Novel bile acid biosynthetic pathways are enriched in the microbiome of centenarians.</title>
        <authorList>
            <person name="Sato Y."/>
            <person name="Atarashi K."/>
            <person name="Plichta R.D."/>
            <person name="Arai Y."/>
            <person name="Sasajima S."/>
            <person name="Kearney M.S."/>
            <person name="Suda W."/>
            <person name="Takeshita K."/>
            <person name="Sasaki T."/>
            <person name="Okamoto S."/>
            <person name="Skelly N.A."/>
            <person name="Okamura Y."/>
            <person name="Vlamakis H."/>
            <person name="Li Y."/>
            <person name="Tanoue T."/>
            <person name="Takei H."/>
            <person name="Nittono H."/>
            <person name="Narushima S."/>
            <person name="Irie J."/>
            <person name="Itoh H."/>
            <person name="Moriya K."/>
            <person name="Sugiura Y."/>
            <person name="Suematsu M."/>
            <person name="Moritoki N."/>
            <person name="Shibata S."/>
            <person name="Littman R.D."/>
            <person name="Fischbach A.M."/>
            <person name="Uwamino Y."/>
            <person name="Inoue T."/>
            <person name="Honda A."/>
            <person name="Hattori M."/>
            <person name="Murai T."/>
            <person name="Xavier J.R."/>
            <person name="Hirose N."/>
            <person name="Honda K."/>
        </authorList>
    </citation>
    <scope>NUCLEOTIDE SEQUENCE</scope>
    <source>
        <strain evidence="2">CE91-St3</strain>
    </source>
</reference>
<dbReference type="Proteomes" id="UP000448908">
    <property type="component" value="Unassembled WGS sequence"/>
</dbReference>
<dbReference type="GeneID" id="49202213"/>
<dbReference type="AlphaFoldDB" id="A0AA44APY0"/>
<sequence>MRLLMIATGYPPYLFSENLCNGKLVMALLQAGIEVDVISRIDEGPSYGTDWTEPWNMLKPTAHTITYESGNRIQQFADVVYSGLIMGGSFVPGVRWMRRAYEKAVELISTNQYDAILTRSPNDTAHFIGEKLKKKTGIKWIANWNDPAAPIWPGLYKHDYTAKEQKRKMIETARLLKSADINTFPSDSLRQHFVTFFPFLKKQKTIAIPHIGLCQNFWPLSVQRTNDCKLKLLHSGNLSVERNPETTFQALRYVIDSGFTSLEFHIMGHINDYTSQLIKKYSLQDYVKCIGSFSYMEALSKMQTYDILVLLEARLEKGIFFASKFTDYLQTGLPILAISPANGFAVDMLLNQEGEFLADNQSVDSIVSSLNKIIARWEKGVLADCASKKLYEKVSPEAVVKLYKTLI</sequence>
<dbReference type="RefSeq" id="WP_005639492.1">
    <property type="nucleotide sequence ID" value="NZ_BAABYG010000001.1"/>
</dbReference>
<evidence type="ECO:0000313" key="4">
    <source>
        <dbReference type="Proteomes" id="UP000448908"/>
    </source>
</evidence>
<accession>A0AA44APY0</accession>
<dbReference type="Pfam" id="PF00534">
    <property type="entry name" value="Glycos_transf_1"/>
    <property type="match status" value="1"/>
</dbReference>
<evidence type="ECO:0000259" key="1">
    <source>
        <dbReference type="Pfam" id="PF00534"/>
    </source>
</evidence>
<organism evidence="3 4">
    <name type="scientific">Parabacteroides merdae</name>
    <dbReference type="NCBI Taxonomy" id="46503"/>
    <lineage>
        <taxon>Bacteria</taxon>
        <taxon>Pseudomonadati</taxon>
        <taxon>Bacteroidota</taxon>
        <taxon>Bacteroidia</taxon>
        <taxon>Bacteroidales</taxon>
        <taxon>Tannerellaceae</taxon>
        <taxon>Parabacteroides</taxon>
    </lineage>
</organism>
<dbReference type="GO" id="GO:0016757">
    <property type="term" value="F:glycosyltransferase activity"/>
    <property type="evidence" value="ECO:0007669"/>
    <property type="project" value="InterPro"/>
</dbReference>
<dbReference type="Gene3D" id="3.40.50.2000">
    <property type="entry name" value="Glycogen Phosphorylase B"/>
    <property type="match status" value="2"/>
</dbReference>
<proteinExistence type="predicted"/>
<dbReference type="Proteomes" id="UP001055114">
    <property type="component" value="Unassembled WGS sequence"/>
</dbReference>
<dbReference type="SUPFAM" id="SSF53756">
    <property type="entry name" value="UDP-Glycosyltransferase/glycogen phosphorylase"/>
    <property type="match status" value="1"/>
</dbReference>
<reference evidence="3 4" key="1">
    <citation type="journal article" date="2019" name="Nat. Med.">
        <title>A library of human gut bacterial isolates paired with longitudinal multiomics data enables mechanistic microbiome research.</title>
        <authorList>
            <person name="Poyet M."/>
            <person name="Groussin M."/>
            <person name="Gibbons S.M."/>
            <person name="Avila-Pacheco J."/>
            <person name="Jiang X."/>
            <person name="Kearney S.M."/>
            <person name="Perrotta A.R."/>
            <person name="Berdy B."/>
            <person name="Zhao S."/>
            <person name="Lieberman T.D."/>
            <person name="Swanson P.K."/>
            <person name="Smith M."/>
            <person name="Roesemann S."/>
            <person name="Alexander J.E."/>
            <person name="Rich S.A."/>
            <person name="Livny J."/>
            <person name="Vlamakis H."/>
            <person name="Clish C."/>
            <person name="Bullock K."/>
            <person name="Deik A."/>
            <person name="Scott J."/>
            <person name="Pierce K.A."/>
            <person name="Xavier R.J."/>
            <person name="Alm E.J."/>
        </authorList>
    </citation>
    <scope>NUCLEOTIDE SEQUENCE [LARGE SCALE GENOMIC DNA]</scope>
    <source>
        <strain evidence="3 4">BIOML-A16</strain>
    </source>
</reference>
<feature type="domain" description="Glycosyl transferase family 1" evidence="1">
    <location>
        <begin position="226"/>
        <end position="378"/>
    </location>
</feature>
<name>A0AA44APY0_9BACT</name>
<evidence type="ECO:0000313" key="2">
    <source>
        <dbReference type="EMBL" id="GKH71898.1"/>
    </source>
</evidence>
<dbReference type="EMBL" id="BQNZ01000001">
    <property type="protein sequence ID" value="GKH71898.1"/>
    <property type="molecule type" value="Genomic_DNA"/>
</dbReference>
<comment type="caution">
    <text evidence="3">The sequence shown here is derived from an EMBL/GenBank/DDBJ whole genome shotgun (WGS) entry which is preliminary data.</text>
</comment>
<dbReference type="EMBL" id="WNDA01000048">
    <property type="protein sequence ID" value="MTU71182.1"/>
    <property type="molecule type" value="Genomic_DNA"/>
</dbReference>
<protein>
    <recommendedName>
        <fullName evidence="1">Glycosyl transferase family 1 domain-containing protein</fullName>
    </recommendedName>
</protein>
<dbReference type="InterPro" id="IPR001296">
    <property type="entry name" value="Glyco_trans_1"/>
</dbReference>
<gene>
    <name evidence="2" type="ORF">CE91St3_17610</name>
    <name evidence="3" type="ORF">GMD92_19515</name>
</gene>
<evidence type="ECO:0000313" key="3">
    <source>
        <dbReference type="EMBL" id="MTU71182.1"/>
    </source>
</evidence>